<keyword evidence="2" id="KW-0378">Hydrolase</keyword>
<dbReference type="Proteomes" id="UP000265745">
    <property type="component" value="Unassembled WGS sequence"/>
</dbReference>
<dbReference type="PANTHER" id="PTHR11614">
    <property type="entry name" value="PHOSPHOLIPASE-RELATED"/>
    <property type="match status" value="1"/>
</dbReference>
<feature type="domain" description="Serine aminopeptidase S33" evidence="1">
    <location>
        <begin position="64"/>
        <end position="294"/>
    </location>
</feature>
<comment type="caution">
    <text evidence="2">The sequence shown here is derived from an EMBL/GenBank/DDBJ whole genome shotgun (WGS) entry which is preliminary data.</text>
</comment>
<name>A0A396S7S8_9PSED</name>
<evidence type="ECO:0000259" key="1">
    <source>
        <dbReference type="Pfam" id="PF12146"/>
    </source>
</evidence>
<dbReference type="RefSeq" id="WP_119700755.1">
    <property type="nucleotide sequence ID" value="NZ_QJSA01000003.1"/>
</dbReference>
<dbReference type="OrthoDB" id="5614837at2"/>
<dbReference type="InterPro" id="IPR051044">
    <property type="entry name" value="MAG_DAG_Lipase"/>
</dbReference>
<evidence type="ECO:0000313" key="2">
    <source>
        <dbReference type="EMBL" id="RHW22231.1"/>
    </source>
</evidence>
<dbReference type="SUPFAM" id="SSF53474">
    <property type="entry name" value="alpha/beta-Hydrolases"/>
    <property type="match status" value="1"/>
</dbReference>
<proteinExistence type="predicted"/>
<dbReference type="InterPro" id="IPR029058">
    <property type="entry name" value="AB_hydrolase_fold"/>
</dbReference>
<evidence type="ECO:0000313" key="3">
    <source>
        <dbReference type="Proteomes" id="UP000265745"/>
    </source>
</evidence>
<keyword evidence="3" id="KW-1185">Reference proteome</keyword>
<gene>
    <name evidence="2" type="ORF">C2846_04200</name>
</gene>
<reference evidence="2 3" key="1">
    <citation type="submission" date="2018-06" db="EMBL/GenBank/DDBJ databases">
        <title>Pseudomonas jilinensis sp. nov., isolated from the production water of Jilin Oilfield in China.</title>
        <authorList>
            <person name="Wang J."/>
        </authorList>
    </citation>
    <scope>NUCLEOTIDE SEQUENCE [LARGE SCALE GENOMIC DNA]</scope>
    <source>
        <strain evidence="2 3">JS15-10A1</strain>
    </source>
</reference>
<protein>
    <submittedName>
        <fullName evidence="2">Alpha/beta hydrolase</fullName>
    </submittedName>
</protein>
<accession>A0A396S7S8</accession>
<organism evidence="2 3">
    <name type="scientific">Pseudomonas jilinensis</name>
    <dbReference type="NCBI Taxonomy" id="2078689"/>
    <lineage>
        <taxon>Bacteria</taxon>
        <taxon>Pseudomonadati</taxon>
        <taxon>Pseudomonadota</taxon>
        <taxon>Gammaproteobacteria</taxon>
        <taxon>Pseudomonadales</taxon>
        <taxon>Pseudomonadaceae</taxon>
        <taxon>Pseudomonas</taxon>
    </lineage>
</organism>
<dbReference type="InterPro" id="IPR022742">
    <property type="entry name" value="Hydrolase_4"/>
</dbReference>
<dbReference type="Gene3D" id="3.40.50.1820">
    <property type="entry name" value="alpha/beta hydrolase"/>
    <property type="match status" value="1"/>
</dbReference>
<sequence length="312" mass="35642">MNNEFIDRLVTQLPDFEPARPLDETALRYAGYYGIDFTPVASQHLGLVRIDGFDLAMQVWKPSKPRGSLLILHGYYDHMGLYKHLIRWALRHDLAVLALDLPGHGLSSGERASIDCFLSYQRALDALLEQAALWQLPAPWHLLGQSTGGAILIDRLLHGPLPEQLGQSVLMAPLVRPRQWVVSQMGLRLFGGFVQRLGRKFTENSNDQDFLTFIRENDPLQPLVLPVAWVQALEKWIPRIETALPTEHSPLIVQGQADGTVDWQHNIRVLESKFRTPELFYLPKARHHLANERESYRKQYLGWLEQKLGLTP</sequence>
<dbReference type="AlphaFoldDB" id="A0A396S7S8"/>
<dbReference type="EMBL" id="QJSA01000003">
    <property type="protein sequence ID" value="RHW22231.1"/>
    <property type="molecule type" value="Genomic_DNA"/>
</dbReference>
<dbReference type="Pfam" id="PF12146">
    <property type="entry name" value="Hydrolase_4"/>
    <property type="match status" value="1"/>
</dbReference>
<dbReference type="GO" id="GO:0016787">
    <property type="term" value="F:hydrolase activity"/>
    <property type="evidence" value="ECO:0007669"/>
    <property type="project" value="UniProtKB-KW"/>
</dbReference>